<dbReference type="STRING" id="1432141.A0A015LTY0"/>
<keyword evidence="2" id="KW-0677">Repeat</keyword>
<dbReference type="PROSITE" id="PS50294">
    <property type="entry name" value="WD_REPEATS_REGION"/>
    <property type="match status" value="4"/>
</dbReference>
<feature type="repeat" description="WD" evidence="4">
    <location>
        <begin position="54"/>
        <end position="95"/>
    </location>
</feature>
<dbReference type="OMA" id="FYQGPPF"/>
<dbReference type="InterPro" id="IPR015943">
    <property type="entry name" value="WD40/YVTN_repeat-like_dom_sf"/>
</dbReference>
<feature type="repeat" description="WD" evidence="4">
    <location>
        <begin position="185"/>
        <end position="226"/>
    </location>
</feature>
<evidence type="ECO:0000313" key="6">
    <source>
        <dbReference type="EMBL" id="EXX58118.1"/>
    </source>
</evidence>
<dbReference type="PANTHER" id="PTHR19856:SF0">
    <property type="entry name" value="WD REPEAT-CONTAINING PROTEIN 1"/>
    <property type="match status" value="1"/>
</dbReference>
<dbReference type="InterPro" id="IPR036322">
    <property type="entry name" value="WD40_repeat_dom_sf"/>
</dbReference>
<evidence type="ECO:0000256" key="3">
    <source>
        <dbReference type="ARBA" id="ARBA00038366"/>
    </source>
</evidence>
<dbReference type="PANTHER" id="PTHR19856">
    <property type="entry name" value="WD-REPEATCONTAINING PROTEIN WDR1"/>
    <property type="match status" value="1"/>
</dbReference>
<dbReference type="SMART" id="SM00320">
    <property type="entry name" value="WD40"/>
    <property type="match status" value="9"/>
</dbReference>
<protein>
    <submittedName>
        <fullName evidence="6">Aip1p</fullName>
    </submittedName>
</protein>
<proteinExistence type="inferred from homology"/>
<dbReference type="OrthoDB" id="2306at2759"/>
<dbReference type="CDD" id="cd00200">
    <property type="entry name" value="WD40"/>
    <property type="match status" value="1"/>
</dbReference>
<dbReference type="AlphaFoldDB" id="A0A015LTY0"/>
<dbReference type="Proteomes" id="UP000022910">
    <property type="component" value="Unassembled WGS sequence"/>
</dbReference>
<dbReference type="GO" id="GO:0030864">
    <property type="term" value="C:cortical actin cytoskeleton"/>
    <property type="evidence" value="ECO:0007669"/>
    <property type="project" value="TreeGrafter"/>
</dbReference>
<comment type="caution">
    <text evidence="6">The sequence shown here is derived from an EMBL/GenBank/DDBJ whole genome shotgun (WGS) entry which is preliminary data.</text>
</comment>
<dbReference type="InterPro" id="IPR019775">
    <property type="entry name" value="WD40_repeat_CS"/>
</dbReference>
<feature type="repeat" description="WD" evidence="4">
    <location>
        <begin position="526"/>
        <end position="557"/>
    </location>
</feature>
<feature type="repeat" description="WD" evidence="4">
    <location>
        <begin position="233"/>
        <end position="274"/>
    </location>
</feature>
<evidence type="ECO:0000313" key="7">
    <source>
        <dbReference type="Proteomes" id="UP000022910"/>
    </source>
</evidence>
<dbReference type="EMBL" id="JEMT01027018">
    <property type="protein sequence ID" value="EXX58118.1"/>
    <property type="molecule type" value="Genomic_DNA"/>
</dbReference>
<dbReference type="InterPro" id="IPR020472">
    <property type="entry name" value="WD40_PAC1"/>
</dbReference>
<dbReference type="GO" id="GO:0051015">
    <property type="term" value="F:actin filament binding"/>
    <property type="evidence" value="ECO:0007669"/>
    <property type="project" value="TreeGrafter"/>
</dbReference>
<feature type="repeat" description="WD" evidence="4">
    <location>
        <begin position="318"/>
        <end position="359"/>
    </location>
</feature>
<comment type="similarity">
    <text evidence="3">Belongs to the WD repeat AIP1 family.</text>
</comment>
<keyword evidence="7" id="KW-1185">Reference proteome</keyword>
<evidence type="ECO:0000256" key="4">
    <source>
        <dbReference type="PROSITE-ProRule" id="PRU00221"/>
    </source>
</evidence>
<dbReference type="FunFam" id="2.130.10.10:FF:000167">
    <property type="entry name" value="Actin-interacting protein 1"/>
    <property type="match status" value="1"/>
</dbReference>
<evidence type="ECO:0000256" key="2">
    <source>
        <dbReference type="ARBA" id="ARBA00022737"/>
    </source>
</evidence>
<dbReference type="SUPFAM" id="SSF50998">
    <property type="entry name" value="Quinoprotein alcohol dehydrogenase-like"/>
    <property type="match status" value="1"/>
</dbReference>
<dbReference type="FunFam" id="2.130.10.10:FF:000102">
    <property type="entry name" value="Actin-interacting protein 1"/>
    <property type="match status" value="1"/>
</dbReference>
<dbReference type="Pfam" id="PF00400">
    <property type="entry name" value="WD40"/>
    <property type="match status" value="4"/>
</dbReference>
<gene>
    <name evidence="6" type="ORF">RirG_200830</name>
</gene>
<keyword evidence="1 4" id="KW-0853">WD repeat</keyword>
<feature type="domain" description="DUF7165" evidence="5">
    <location>
        <begin position="438"/>
        <end position="540"/>
    </location>
</feature>
<dbReference type="GO" id="GO:0030042">
    <property type="term" value="P:actin filament depolymerization"/>
    <property type="evidence" value="ECO:0007669"/>
    <property type="project" value="TreeGrafter"/>
</dbReference>
<evidence type="ECO:0000256" key="1">
    <source>
        <dbReference type="ARBA" id="ARBA00022574"/>
    </source>
</evidence>
<reference evidence="6 7" key="1">
    <citation type="submission" date="2014-02" db="EMBL/GenBank/DDBJ databases">
        <title>Single nucleus genome sequencing reveals high similarity among nuclei of an endomycorrhizal fungus.</title>
        <authorList>
            <person name="Lin K."/>
            <person name="Geurts R."/>
            <person name="Zhang Z."/>
            <person name="Limpens E."/>
            <person name="Saunders D.G."/>
            <person name="Mu D."/>
            <person name="Pang E."/>
            <person name="Cao H."/>
            <person name="Cha H."/>
            <person name="Lin T."/>
            <person name="Zhou Q."/>
            <person name="Shang Y."/>
            <person name="Li Y."/>
            <person name="Ivanov S."/>
            <person name="Sharma T."/>
            <person name="Velzen R.V."/>
            <person name="Ruijter N.D."/>
            <person name="Aanen D.K."/>
            <person name="Win J."/>
            <person name="Kamoun S."/>
            <person name="Bisseling T."/>
            <person name="Huang S."/>
        </authorList>
    </citation>
    <scope>NUCLEOTIDE SEQUENCE [LARGE SCALE GENOMIC DNA]</scope>
    <source>
        <strain evidence="7">DAOM197198w</strain>
    </source>
</reference>
<dbReference type="PRINTS" id="PR00320">
    <property type="entry name" value="GPROTEINBRPT"/>
</dbReference>
<dbReference type="SUPFAM" id="SSF50978">
    <property type="entry name" value="WD40 repeat-like"/>
    <property type="match status" value="1"/>
</dbReference>
<organism evidence="6 7">
    <name type="scientific">Rhizophagus irregularis (strain DAOM 197198w)</name>
    <name type="common">Glomus intraradices</name>
    <dbReference type="NCBI Taxonomy" id="1432141"/>
    <lineage>
        <taxon>Eukaryota</taxon>
        <taxon>Fungi</taxon>
        <taxon>Fungi incertae sedis</taxon>
        <taxon>Mucoromycota</taxon>
        <taxon>Glomeromycotina</taxon>
        <taxon>Glomeromycetes</taxon>
        <taxon>Glomerales</taxon>
        <taxon>Glomeraceae</taxon>
        <taxon>Rhizophagus</taxon>
    </lineage>
</organism>
<dbReference type="InterPro" id="IPR001680">
    <property type="entry name" value="WD40_rpt"/>
</dbReference>
<dbReference type="Pfam" id="PF23749">
    <property type="entry name" value="DUF7165"/>
    <property type="match status" value="1"/>
</dbReference>
<name>A0A015LTY0_RHIIW</name>
<dbReference type="PROSITE" id="PS50082">
    <property type="entry name" value="WD_REPEATS_2"/>
    <property type="match status" value="5"/>
</dbReference>
<dbReference type="InterPro" id="IPR011047">
    <property type="entry name" value="Quinoprotein_ADH-like_sf"/>
</dbReference>
<dbReference type="Gene3D" id="2.130.10.10">
    <property type="entry name" value="YVTN repeat-like/Quinoprotein amine dehydrogenase"/>
    <property type="match status" value="2"/>
</dbReference>
<dbReference type="HOGENOM" id="CLU_015246_1_0_1"/>
<accession>A0A015LTY0</accession>
<dbReference type="PROSITE" id="PS00678">
    <property type="entry name" value="WD_REPEATS_1"/>
    <property type="match status" value="1"/>
</dbReference>
<sequence>MSYSQKSIFACTPATSRGQAAQLGVDPKGENFLYTNGRTVFIRNLANPVIVKEYTGHSANTTVARYSPSGYYVASGDVHGNVRIWDAIQDEHILKNEVKVIADRINDISWDFESKRIIAVGNGKERHGHAFLFDTGSSAGEIGGHSKVINSVSIRQKRPMRAATASDDFTVVFFHGPPFKQKTTIKDHSGFVQGVKFSPDGSNLATVGSDKKLFLYEGEGGEKLVDLSKVVGKDSHNGGIFAVSWSPDSKQLLTSSGDKTVKLWDVEAQKVVQTYEFPDVIENQQVGNLWVGEFLISLSLSGELNYLDPKSNSISKVVKGHQKAITAFARYDKDNTLFTGSYDGKIYAWSGDEGSAASVDGEGHTNQICQMITSNDKIISISMDDTLRNINAETKKFSESFAKTNGLPRGFAMKDDKIFLATTKCIEIIKNDKAIFTLEVSNAPTVIGINSDGSSVAVGSEDSKVTLYKVNGDKLEEKKVITGRSSISAIAYSPDGSLLAVGDAQGKITVYDTSNHEVKISQWVFHTAKVNSIAWSPDGLHAASGSLDTNIYIWSVEKPMKNIAIKGAHQVSVTGVIFLDNDTISSVGQDACVKTWTIKHHQV</sequence>
<evidence type="ECO:0000259" key="5">
    <source>
        <dbReference type="Pfam" id="PF23749"/>
    </source>
</evidence>
<dbReference type="InterPro" id="IPR055589">
    <property type="entry name" value="DUF7165"/>
</dbReference>